<dbReference type="GeneID" id="77806883"/>
<proteinExistence type="predicted"/>
<gene>
    <name evidence="2" type="ORF">PtA15_1A911</name>
</gene>
<evidence type="ECO:0000313" key="3">
    <source>
        <dbReference type="Proteomes" id="UP001164743"/>
    </source>
</evidence>
<feature type="region of interest" description="Disordered" evidence="1">
    <location>
        <begin position="1"/>
        <end position="42"/>
    </location>
</feature>
<evidence type="ECO:0000256" key="1">
    <source>
        <dbReference type="SAM" id="MobiDB-lite"/>
    </source>
</evidence>
<keyword evidence="3" id="KW-1185">Reference proteome</keyword>
<reference evidence="2" key="1">
    <citation type="submission" date="2022-10" db="EMBL/GenBank/DDBJ databases">
        <title>Puccinia triticina Genome sequencing and assembly.</title>
        <authorList>
            <person name="Li C."/>
        </authorList>
    </citation>
    <scope>NUCLEOTIDE SEQUENCE</scope>
    <source>
        <strain evidence="2">Pt15</strain>
    </source>
</reference>
<accession>A0ABY7C8T9</accession>
<organism evidence="2 3">
    <name type="scientific">Puccinia triticina</name>
    <dbReference type="NCBI Taxonomy" id="208348"/>
    <lineage>
        <taxon>Eukaryota</taxon>
        <taxon>Fungi</taxon>
        <taxon>Dikarya</taxon>
        <taxon>Basidiomycota</taxon>
        <taxon>Pucciniomycotina</taxon>
        <taxon>Pucciniomycetes</taxon>
        <taxon>Pucciniales</taxon>
        <taxon>Pucciniaceae</taxon>
        <taxon>Puccinia</taxon>
    </lineage>
</organism>
<dbReference type="EMBL" id="CP110421">
    <property type="protein sequence ID" value="WAQ81569.1"/>
    <property type="molecule type" value="Genomic_DNA"/>
</dbReference>
<evidence type="ECO:0000313" key="2">
    <source>
        <dbReference type="EMBL" id="WAQ81569.1"/>
    </source>
</evidence>
<sequence>MDADQTTTDESEHSGTDDSPYNSDNESRSEDEEPGELETIASEDFVQDMVKQLLSKGYKGPKILEILLVRHNISLSASSLTRYRKLWGLRHCDIPQPTQVELSPQIRASIMSSHSKGLNLQEIQARLAKETGITVHLRTVKRYLRRLRLKLNVNDLTEGNVTLSQVYEAIDHIQRYLLHNNTGYRQMKTLLMRNYNIRIPR</sequence>
<name>A0ABY7C8T9_9BASI</name>
<dbReference type="Proteomes" id="UP001164743">
    <property type="component" value="Chromosome 1A"/>
</dbReference>
<evidence type="ECO:0008006" key="4">
    <source>
        <dbReference type="Google" id="ProtNLM"/>
    </source>
</evidence>
<dbReference type="PANTHER" id="PTHR46177:SF1">
    <property type="entry name" value="INTEGRASE CATALYTIC DOMAIN-CONTAINING PROTEIN"/>
    <property type="match status" value="1"/>
</dbReference>
<dbReference type="RefSeq" id="XP_053017124.1">
    <property type="nucleotide sequence ID" value="XM_053165988.1"/>
</dbReference>
<protein>
    <recommendedName>
        <fullName evidence="4">Clr5 domain-containing protein</fullName>
    </recommendedName>
</protein>
<dbReference type="PANTHER" id="PTHR46177">
    <property type="entry name" value="INTEGRASE CATALYTIC DOMAIN-CONTAINING PROTEIN"/>
    <property type="match status" value="1"/>
</dbReference>